<dbReference type="RefSeq" id="WP_035013655.1">
    <property type="nucleotide sequence ID" value="NZ_ARZY01000007.1"/>
</dbReference>
<gene>
    <name evidence="1" type="ORF">DS2_05395</name>
</gene>
<keyword evidence="2" id="KW-1185">Reference proteome</keyword>
<evidence type="ECO:0008006" key="3">
    <source>
        <dbReference type="Google" id="ProtNLM"/>
    </source>
</evidence>
<dbReference type="AlphaFoldDB" id="W7QPR8"/>
<dbReference type="Pfam" id="PF20583">
    <property type="entry name" value="DUF6786"/>
    <property type="match status" value="1"/>
</dbReference>
<dbReference type="EMBL" id="ARZY01000007">
    <property type="protein sequence ID" value="EWH10977.1"/>
    <property type="molecule type" value="Genomic_DNA"/>
</dbReference>
<protein>
    <recommendedName>
        <fullName evidence="3">Lipoprotein</fullName>
    </recommendedName>
</protein>
<dbReference type="PROSITE" id="PS51257">
    <property type="entry name" value="PROKAR_LIPOPROTEIN"/>
    <property type="match status" value="1"/>
</dbReference>
<dbReference type="eggNOG" id="ENOG502Z7TZ">
    <property type="taxonomic scope" value="Bacteria"/>
</dbReference>
<accession>W7QPR8</accession>
<sequence length="398" mass="44684">MHKVLLPLITVTVLVACVIPNKHSKTPLFSHSIALLQKYYNPVILGSGKQRLIVVPELQGRVMQSTNNIDKDHAFGWINLEYLSKPHTNANAAIGGAERLWFGPETGQYSVFFEPGKRRIADNIRLQPAMSTQAFNVVEQTHKKVIMQADIQLVNHSNFIFNAKVLRQIELLDEQQIEHQLSLQLPSNIEYVAFAAETQLTNIGDTAWAQSNGLLSIWHLSAFEPSDSTVVVVPLKQAIESATEYFSPIKHSHTRLTDNYLFYKADAEYMNKTGIAADATLPVMLSYDPTRNLVTLITFNIDASADATYVNSTWVGNKGDYEGEIINIFNDGPDDFGNYFGPFYELETSSAAWPLKPNQSQQHWQRTYHFQGATAELDKITLRLVGLTTAQIKSAFKH</sequence>
<dbReference type="STRING" id="1328313.DS2_05395"/>
<proteinExistence type="predicted"/>
<dbReference type="Proteomes" id="UP000019276">
    <property type="component" value="Unassembled WGS sequence"/>
</dbReference>
<organism evidence="1 2">
    <name type="scientific">Catenovulum agarivorans DS-2</name>
    <dbReference type="NCBI Taxonomy" id="1328313"/>
    <lineage>
        <taxon>Bacteria</taxon>
        <taxon>Pseudomonadati</taxon>
        <taxon>Pseudomonadota</taxon>
        <taxon>Gammaproteobacteria</taxon>
        <taxon>Alteromonadales</taxon>
        <taxon>Alteromonadaceae</taxon>
        <taxon>Catenovulum</taxon>
    </lineage>
</organism>
<dbReference type="OrthoDB" id="5696129at2"/>
<dbReference type="InterPro" id="IPR046713">
    <property type="entry name" value="DUF6786"/>
</dbReference>
<dbReference type="PATRIC" id="fig|1328313.3.peg.1113"/>
<name>W7QPR8_9ALTE</name>
<reference evidence="1 2" key="1">
    <citation type="journal article" date="2014" name="Genome Announc.">
        <title>Draft Genome Sequence of the Agar-Degrading Bacterium Catenovulum sp. Strain DS-2, Isolated from Intestines of Haliotis diversicolor.</title>
        <authorList>
            <person name="Shan D."/>
            <person name="Li X."/>
            <person name="Gu Z."/>
            <person name="Wei G."/>
            <person name="Gao Z."/>
            <person name="Shao Z."/>
        </authorList>
    </citation>
    <scope>NUCLEOTIDE SEQUENCE [LARGE SCALE GENOMIC DNA]</scope>
    <source>
        <strain evidence="1 2">DS-2</strain>
    </source>
</reference>
<comment type="caution">
    <text evidence="1">The sequence shown here is derived from an EMBL/GenBank/DDBJ whole genome shotgun (WGS) entry which is preliminary data.</text>
</comment>
<evidence type="ECO:0000313" key="2">
    <source>
        <dbReference type="Proteomes" id="UP000019276"/>
    </source>
</evidence>
<evidence type="ECO:0000313" key="1">
    <source>
        <dbReference type="EMBL" id="EWH10977.1"/>
    </source>
</evidence>